<evidence type="ECO:0000256" key="7">
    <source>
        <dbReference type="ARBA" id="ARBA00023010"/>
    </source>
</evidence>
<evidence type="ECO:0000256" key="6">
    <source>
        <dbReference type="ARBA" id="ARBA00022989"/>
    </source>
</evidence>
<evidence type="ECO:0000256" key="5">
    <source>
        <dbReference type="ARBA" id="ARBA00022927"/>
    </source>
</evidence>
<proteinExistence type="predicted"/>
<dbReference type="PANTHER" id="PTHR33162">
    <property type="entry name" value="SEC-INDEPENDENT PROTEIN TRANSLOCASE PROTEIN TATA, CHLOROPLASTIC"/>
    <property type="match status" value="1"/>
</dbReference>
<evidence type="ECO:0000256" key="9">
    <source>
        <dbReference type="SAM" id="MobiDB-lite"/>
    </source>
</evidence>
<evidence type="ECO:0000256" key="4">
    <source>
        <dbReference type="ARBA" id="ARBA00022692"/>
    </source>
</evidence>
<keyword evidence="5" id="KW-0653">Protein transport</keyword>
<evidence type="ECO:0000256" key="10">
    <source>
        <dbReference type="SAM" id="Phobius"/>
    </source>
</evidence>
<organism evidence="11 12">
    <name type="scientific">Palleronia pelagia</name>
    <dbReference type="NCBI Taxonomy" id="387096"/>
    <lineage>
        <taxon>Bacteria</taxon>
        <taxon>Pseudomonadati</taxon>
        <taxon>Pseudomonadota</taxon>
        <taxon>Alphaproteobacteria</taxon>
        <taxon>Rhodobacterales</taxon>
        <taxon>Roseobacteraceae</taxon>
        <taxon>Palleronia</taxon>
    </lineage>
</organism>
<dbReference type="Gene3D" id="1.20.5.3310">
    <property type="match status" value="1"/>
</dbReference>
<dbReference type="Proteomes" id="UP000199372">
    <property type="component" value="Unassembled WGS sequence"/>
</dbReference>
<keyword evidence="6 10" id="KW-1133">Transmembrane helix</keyword>
<name>A0A1H8GQE7_9RHOB</name>
<evidence type="ECO:0000313" key="11">
    <source>
        <dbReference type="EMBL" id="SEN45508.1"/>
    </source>
</evidence>
<evidence type="ECO:0000256" key="8">
    <source>
        <dbReference type="ARBA" id="ARBA00023136"/>
    </source>
</evidence>
<keyword evidence="3" id="KW-1003">Cell membrane</keyword>
<dbReference type="GO" id="GO:0043953">
    <property type="term" value="P:protein transport by the Tat complex"/>
    <property type="evidence" value="ECO:0007669"/>
    <property type="project" value="InterPro"/>
</dbReference>
<keyword evidence="4 10" id="KW-0812">Transmembrane</keyword>
<dbReference type="PRINTS" id="PR01506">
    <property type="entry name" value="TATBPROTEIN"/>
</dbReference>
<dbReference type="OrthoDB" id="7206969at2"/>
<keyword evidence="2" id="KW-0813">Transport</keyword>
<evidence type="ECO:0000256" key="3">
    <source>
        <dbReference type="ARBA" id="ARBA00022475"/>
    </source>
</evidence>
<dbReference type="InterPro" id="IPR018448">
    <property type="entry name" value="TatB"/>
</dbReference>
<evidence type="ECO:0000313" key="12">
    <source>
        <dbReference type="Proteomes" id="UP000199372"/>
    </source>
</evidence>
<accession>A0A1H8GQE7</accession>
<keyword evidence="12" id="KW-1185">Reference proteome</keyword>
<keyword evidence="8 10" id="KW-0472">Membrane</keyword>
<feature type="compositionally biased region" description="Basic and acidic residues" evidence="9">
    <location>
        <begin position="103"/>
        <end position="112"/>
    </location>
</feature>
<dbReference type="GO" id="GO:0016020">
    <property type="term" value="C:membrane"/>
    <property type="evidence" value="ECO:0007669"/>
    <property type="project" value="UniProtKB-SubCell"/>
</dbReference>
<evidence type="ECO:0000256" key="1">
    <source>
        <dbReference type="ARBA" id="ARBA00004167"/>
    </source>
</evidence>
<dbReference type="PANTHER" id="PTHR33162:SF1">
    <property type="entry name" value="SEC-INDEPENDENT PROTEIN TRANSLOCASE PROTEIN TATA, CHLOROPLASTIC"/>
    <property type="match status" value="1"/>
</dbReference>
<dbReference type="InterPro" id="IPR003369">
    <property type="entry name" value="TatA/B/E"/>
</dbReference>
<dbReference type="NCBIfam" id="TIGR01410">
    <property type="entry name" value="tatB"/>
    <property type="match status" value="1"/>
</dbReference>
<protein>
    <submittedName>
        <fullName evidence="11">Sec-independent protein translocase protein TatB</fullName>
    </submittedName>
</protein>
<evidence type="ECO:0000256" key="2">
    <source>
        <dbReference type="ARBA" id="ARBA00022448"/>
    </source>
</evidence>
<dbReference type="GO" id="GO:0008320">
    <property type="term" value="F:protein transmembrane transporter activity"/>
    <property type="evidence" value="ECO:0007669"/>
    <property type="project" value="InterPro"/>
</dbReference>
<sequence length="140" mass="15050">MFDIGMTELLVIGIVALIVVGPKDLPGMFRTLGRFTGKVKGMAREFQKAMDDAADDAGVKDIGRDLKGMSNPKKYGLDKLNEAADSFEKWDPKKSAKAAKPRTPVDAEKRDAALQAQPEPKKDTGSAADTPLTSAKDDQA</sequence>
<dbReference type="RefSeq" id="WP_091845387.1">
    <property type="nucleotide sequence ID" value="NZ_FOCM01000004.1"/>
</dbReference>
<dbReference type="AlphaFoldDB" id="A0A1H8GQE7"/>
<reference evidence="12" key="1">
    <citation type="submission" date="2016-10" db="EMBL/GenBank/DDBJ databases">
        <authorList>
            <person name="Varghese N."/>
            <person name="Submissions S."/>
        </authorList>
    </citation>
    <scope>NUCLEOTIDE SEQUENCE [LARGE SCALE GENOMIC DNA]</scope>
    <source>
        <strain evidence="12">DSM 26893</strain>
    </source>
</reference>
<feature type="region of interest" description="Disordered" evidence="9">
    <location>
        <begin position="86"/>
        <end position="140"/>
    </location>
</feature>
<gene>
    <name evidence="11" type="ORF">SAMN04488011_104149</name>
</gene>
<dbReference type="Pfam" id="PF02416">
    <property type="entry name" value="TatA_B_E"/>
    <property type="match status" value="1"/>
</dbReference>
<feature type="transmembrane region" description="Helical" evidence="10">
    <location>
        <begin position="6"/>
        <end position="25"/>
    </location>
</feature>
<comment type="subcellular location">
    <subcellularLocation>
        <location evidence="1">Membrane</location>
        <topology evidence="1">Single-pass membrane protein</topology>
    </subcellularLocation>
</comment>
<keyword evidence="7" id="KW-0811">Translocation</keyword>
<dbReference type="EMBL" id="FOCM01000004">
    <property type="protein sequence ID" value="SEN45508.1"/>
    <property type="molecule type" value="Genomic_DNA"/>
</dbReference>